<dbReference type="Proteomes" id="UP000001861">
    <property type="component" value="Unassembled WGS sequence"/>
</dbReference>
<organism evidence="1 2">
    <name type="scientific">Coprinopsis cinerea (strain Okayama-7 / 130 / ATCC MYA-4618 / FGSC 9003)</name>
    <name type="common">Inky cap fungus</name>
    <name type="synonym">Hormographiella aspergillata</name>
    <dbReference type="NCBI Taxonomy" id="240176"/>
    <lineage>
        <taxon>Eukaryota</taxon>
        <taxon>Fungi</taxon>
        <taxon>Dikarya</taxon>
        <taxon>Basidiomycota</taxon>
        <taxon>Agaricomycotina</taxon>
        <taxon>Agaricomycetes</taxon>
        <taxon>Agaricomycetidae</taxon>
        <taxon>Agaricales</taxon>
        <taxon>Agaricineae</taxon>
        <taxon>Psathyrellaceae</taxon>
        <taxon>Coprinopsis</taxon>
    </lineage>
</organism>
<dbReference type="EMBL" id="AACS02000007">
    <property type="protein sequence ID" value="EAU81139.2"/>
    <property type="molecule type" value="Genomic_DNA"/>
</dbReference>
<dbReference type="HOGENOM" id="CLU_070846_0_0_1"/>
<comment type="caution">
    <text evidence="1">The sequence shown here is derived from an EMBL/GenBank/DDBJ whole genome shotgun (WGS) entry which is preliminary data.</text>
</comment>
<gene>
    <name evidence="1" type="ORF">CC1G_10426</name>
</gene>
<evidence type="ECO:0000313" key="1">
    <source>
        <dbReference type="EMBL" id="EAU81139.2"/>
    </source>
</evidence>
<dbReference type="RefSeq" id="XP_001840640.2">
    <property type="nucleotide sequence ID" value="XM_001840588.2"/>
</dbReference>
<evidence type="ECO:0000313" key="2">
    <source>
        <dbReference type="Proteomes" id="UP000001861"/>
    </source>
</evidence>
<proteinExistence type="predicted"/>
<dbReference type="AlphaFoldDB" id="A8PDQ1"/>
<dbReference type="GeneID" id="6017331"/>
<protein>
    <submittedName>
        <fullName evidence="1">Uncharacterized protein</fullName>
    </submittedName>
</protein>
<keyword evidence="2" id="KW-1185">Reference proteome</keyword>
<dbReference type="KEGG" id="cci:CC1G_10426"/>
<dbReference type="VEuPathDB" id="FungiDB:CC1G_10426"/>
<name>A8PDQ1_COPC7</name>
<sequence length="338" mass="38405">MGGLRVQKEKKWTPAEQRLSLPPHPIERFAHLVQQNPSLADVGRELEIENMRQYNVDDGYTVLDHLDQVYTLTFGFTDDTRDTVPQVSWDTISSGLQSSFLSFMRRNFITTLSLFGLHNLTREFFRACSLLGKPAVLNVGASKYISPGAIKASVKLRKLDLDANSIGFAEDFILQTTANIIDISEVSTLKIDFGEHGHDHVFTCILTLPKKLEFLELHLIKDFSQWTCRNNVLSQLPPSSLNTLQDIRLTMVVEDTPEFPPDLNLDPIKWKELDDILSSGFPSLRMLGICLNVAIFDSDRPFEEAAEKQAQLDQIFEECFDWSKENLNLKTIAKCRVI</sequence>
<dbReference type="OrthoDB" id="2745898at2759"/>
<dbReference type="InParanoid" id="A8PDQ1"/>
<accession>A8PDQ1</accession>
<reference evidence="1 2" key="1">
    <citation type="journal article" date="2010" name="Proc. Natl. Acad. Sci. U.S.A.">
        <title>Insights into evolution of multicellular fungi from the assembled chromosomes of the mushroom Coprinopsis cinerea (Coprinus cinereus).</title>
        <authorList>
            <person name="Stajich J.E."/>
            <person name="Wilke S.K."/>
            <person name="Ahren D."/>
            <person name="Au C.H."/>
            <person name="Birren B.W."/>
            <person name="Borodovsky M."/>
            <person name="Burns C."/>
            <person name="Canback B."/>
            <person name="Casselton L.A."/>
            <person name="Cheng C.K."/>
            <person name="Deng J."/>
            <person name="Dietrich F.S."/>
            <person name="Fargo D.C."/>
            <person name="Farman M.L."/>
            <person name="Gathman A.C."/>
            <person name="Goldberg J."/>
            <person name="Guigo R."/>
            <person name="Hoegger P.J."/>
            <person name="Hooker J.B."/>
            <person name="Huggins A."/>
            <person name="James T.Y."/>
            <person name="Kamada T."/>
            <person name="Kilaru S."/>
            <person name="Kodira C."/>
            <person name="Kues U."/>
            <person name="Kupfer D."/>
            <person name="Kwan H.S."/>
            <person name="Lomsadze A."/>
            <person name="Li W."/>
            <person name="Lilly W.W."/>
            <person name="Ma L.J."/>
            <person name="Mackey A.J."/>
            <person name="Manning G."/>
            <person name="Martin F."/>
            <person name="Muraguchi H."/>
            <person name="Natvig D.O."/>
            <person name="Palmerini H."/>
            <person name="Ramesh M.A."/>
            <person name="Rehmeyer C.J."/>
            <person name="Roe B.A."/>
            <person name="Shenoy N."/>
            <person name="Stanke M."/>
            <person name="Ter-Hovhannisyan V."/>
            <person name="Tunlid A."/>
            <person name="Velagapudi R."/>
            <person name="Vision T.J."/>
            <person name="Zeng Q."/>
            <person name="Zolan M.E."/>
            <person name="Pukkila P.J."/>
        </authorList>
    </citation>
    <scope>NUCLEOTIDE SEQUENCE [LARGE SCALE GENOMIC DNA]</scope>
    <source>
        <strain evidence="2">Okayama-7 / 130 / ATCC MYA-4618 / FGSC 9003</strain>
    </source>
</reference>